<accession>D9IXK1</accession>
<dbReference type="AlphaFoldDB" id="D9IXK1"/>
<dbReference type="PANTHER" id="PTHR42888">
    <property type="entry name" value="50S RIBOSOMAL PROTEIN L36, CHLOROPLASTIC"/>
    <property type="match status" value="1"/>
</dbReference>
<name>D9IXK1_9ALVE</name>
<evidence type="ECO:0000256" key="1">
    <source>
        <dbReference type="ARBA" id="ARBA00007645"/>
    </source>
</evidence>
<dbReference type="InterPro" id="IPR000473">
    <property type="entry name" value="Ribosomal_bL36"/>
</dbReference>
<dbReference type="GO" id="GO:0005840">
    <property type="term" value="C:ribosome"/>
    <property type="evidence" value="ECO:0007669"/>
    <property type="project" value="UniProtKB-KW"/>
</dbReference>
<dbReference type="RefSeq" id="YP_003795287.1">
    <property type="nucleotide sequence ID" value="NC_014340.2"/>
</dbReference>
<dbReference type="PROSITE" id="PS00828">
    <property type="entry name" value="RIBOSOMAL_L36"/>
    <property type="match status" value="1"/>
</dbReference>
<dbReference type="PANTHER" id="PTHR42888:SF1">
    <property type="entry name" value="LARGE RIBOSOMAL SUBUNIT PROTEIN BL36C"/>
    <property type="match status" value="1"/>
</dbReference>
<reference evidence="5" key="2">
    <citation type="submission" date="2013-03" db="EMBL/GenBank/DDBJ databases">
        <title>Split photosystem protein, linear topology, and growth of structural complexity in the recombination-driven plastid genome of Chromera velia.</title>
        <authorList>
            <person name="Janouskovec J."/>
            <person name="Sobotka R."/>
            <person name="Lai D.-H."/>
            <person name="Flegontov P."/>
            <person name="Konik P."/>
            <person name="Komenda J."/>
            <person name="Ali S."/>
            <person name="Prasil O."/>
            <person name="Pain A."/>
            <person name="Obornik M."/>
            <person name="Lukes J."/>
            <person name="Keeling P.J."/>
        </authorList>
    </citation>
    <scope>NUCLEOTIDE SEQUENCE</scope>
    <source>
        <strain evidence="5">CCMP2878</strain>
    </source>
</reference>
<comment type="similarity">
    <text evidence="1">Belongs to the bacterial ribosomal protein bL36 family.</text>
</comment>
<sequence length="37" mass="4500">MKVLRSIRPFCENCILVKRKKYLRIVCVVGKHKQRQK</sequence>
<proteinExistence type="inferred from homology"/>
<dbReference type="InterPro" id="IPR035977">
    <property type="entry name" value="Ribosomal_bL36_sp"/>
</dbReference>
<keyword evidence="3" id="KW-0687">Ribonucleoprotein</keyword>
<keyword evidence="5" id="KW-0934">Plastid</keyword>
<gene>
    <name evidence="5" type="primary">rpl36</name>
</gene>
<reference evidence="5" key="1">
    <citation type="journal article" date="2010" name="Proc. Natl. Acad. Sci. U.S.A.">
        <title>A common red algal origin of the apicomplexan, dinoflagellate, and heterokont plastids.</title>
        <authorList>
            <person name="Janouskovec J."/>
            <person name="Horak A."/>
            <person name="Obornik M."/>
            <person name="Lukes J."/>
            <person name="Keeling P.J."/>
        </authorList>
    </citation>
    <scope>NUCLEOTIDE SEQUENCE</scope>
    <source>
        <strain evidence="5">CCMP2878</strain>
    </source>
</reference>
<dbReference type="SUPFAM" id="SSF57840">
    <property type="entry name" value="Ribosomal protein L36"/>
    <property type="match status" value="1"/>
</dbReference>
<evidence type="ECO:0000256" key="4">
    <source>
        <dbReference type="ARBA" id="ARBA00035240"/>
    </source>
</evidence>
<evidence type="ECO:0000313" key="5">
    <source>
        <dbReference type="EMBL" id="ADJ66529.1"/>
    </source>
</evidence>
<evidence type="ECO:0000256" key="2">
    <source>
        <dbReference type="ARBA" id="ARBA00022980"/>
    </source>
</evidence>
<dbReference type="GO" id="GO:0005737">
    <property type="term" value="C:cytoplasm"/>
    <property type="evidence" value="ECO:0007669"/>
    <property type="project" value="UniProtKB-ARBA"/>
</dbReference>
<geneLocation type="chloroplast" evidence="5"/>
<keyword evidence="2 5" id="KW-0689">Ribosomal protein</keyword>
<evidence type="ECO:0000256" key="3">
    <source>
        <dbReference type="ARBA" id="ARBA00023274"/>
    </source>
</evidence>
<keyword evidence="5" id="KW-0150">Chloroplast</keyword>
<protein>
    <recommendedName>
        <fullName evidence="4">Large ribosomal subunit protein bL36c</fullName>
    </recommendedName>
</protein>
<organism evidence="5">
    <name type="scientific">Chromera velia</name>
    <dbReference type="NCBI Taxonomy" id="505693"/>
    <lineage>
        <taxon>Eukaryota</taxon>
        <taxon>Sar</taxon>
        <taxon>Alveolata</taxon>
        <taxon>Colpodellida</taxon>
        <taxon>Chromeraceae</taxon>
        <taxon>Chromera</taxon>
    </lineage>
</organism>
<dbReference type="GO" id="GO:1990904">
    <property type="term" value="C:ribonucleoprotein complex"/>
    <property type="evidence" value="ECO:0007669"/>
    <property type="project" value="UniProtKB-KW"/>
</dbReference>
<dbReference type="NCBIfam" id="TIGR01022">
    <property type="entry name" value="rpmJ_bact"/>
    <property type="match status" value="1"/>
</dbReference>
<dbReference type="GeneID" id="9480924"/>
<dbReference type="GO" id="GO:0003735">
    <property type="term" value="F:structural constituent of ribosome"/>
    <property type="evidence" value="ECO:0007669"/>
    <property type="project" value="InterPro"/>
</dbReference>
<dbReference type="GO" id="GO:0006412">
    <property type="term" value="P:translation"/>
    <property type="evidence" value="ECO:0007669"/>
    <property type="project" value="InterPro"/>
</dbReference>
<dbReference type="EMBL" id="HM222967">
    <property type="protein sequence ID" value="ADJ66529.1"/>
    <property type="molecule type" value="Genomic_DNA"/>
</dbReference>
<dbReference type="Pfam" id="PF00444">
    <property type="entry name" value="Ribosomal_L36"/>
    <property type="match status" value="1"/>
</dbReference>